<dbReference type="InterPro" id="IPR010031">
    <property type="entry name" value="FAD_lactone_oxidase-like"/>
</dbReference>
<dbReference type="InterPro" id="IPR016171">
    <property type="entry name" value="Vanillyl_alc_oxidase_C-sub2"/>
</dbReference>
<evidence type="ECO:0000313" key="4">
    <source>
        <dbReference type="Proteomes" id="UP001241926"/>
    </source>
</evidence>
<dbReference type="PANTHER" id="PTHR43762:SF1">
    <property type="entry name" value="D-ARABINONO-1,4-LACTONE OXIDASE"/>
    <property type="match status" value="1"/>
</dbReference>
<dbReference type="PANTHER" id="PTHR43762">
    <property type="entry name" value="L-GULONOLACTONE OXIDASE"/>
    <property type="match status" value="1"/>
</dbReference>
<evidence type="ECO:0000259" key="2">
    <source>
        <dbReference type="PROSITE" id="PS51387"/>
    </source>
</evidence>
<gene>
    <name evidence="3" type="ORF">QNN03_14600</name>
</gene>
<evidence type="ECO:0000256" key="1">
    <source>
        <dbReference type="ARBA" id="ARBA00023002"/>
    </source>
</evidence>
<dbReference type="SUPFAM" id="SSF56176">
    <property type="entry name" value="FAD-binding/transporter-associated domain-like"/>
    <property type="match status" value="1"/>
</dbReference>
<protein>
    <submittedName>
        <fullName evidence="3">FAD-binding oxidoreductase</fullName>
    </submittedName>
</protein>
<reference evidence="3 4" key="1">
    <citation type="submission" date="2023-05" db="EMBL/GenBank/DDBJ databases">
        <title>Streptomyces fuscus sp. nov., a brown-black pigment producing actinomyces isolated from dry sand of Sea duck farm.</title>
        <authorList>
            <person name="Xie J."/>
            <person name="Shen N."/>
        </authorList>
    </citation>
    <scope>NUCLEOTIDE SEQUENCE [LARGE SCALE GENOMIC DNA]</scope>
    <source>
        <strain evidence="3 4">GXMU-J15</strain>
    </source>
</reference>
<organism evidence="3 4">
    <name type="scientific">Streptomyces fuscus</name>
    <dbReference type="NCBI Taxonomy" id="3048495"/>
    <lineage>
        <taxon>Bacteria</taxon>
        <taxon>Bacillati</taxon>
        <taxon>Actinomycetota</taxon>
        <taxon>Actinomycetes</taxon>
        <taxon>Kitasatosporales</taxon>
        <taxon>Streptomycetaceae</taxon>
        <taxon>Streptomyces</taxon>
    </lineage>
</organism>
<name>A0ABT7IZY0_9ACTN</name>
<keyword evidence="1" id="KW-0560">Oxidoreductase</keyword>
<dbReference type="Pfam" id="PF04030">
    <property type="entry name" value="ALO"/>
    <property type="match status" value="1"/>
</dbReference>
<sequence length="451" mass="48783">MPADTVSVTGWGRTAPTNARVIRPRTYEEAAAAVRGCGTRGGIPRGLGRAYGDAAQNAGGAVIDMTALDRVHAIDADGGTVLCDAGVSLHRLMQVLLPLGWFVPVTPGTRQVTVGGAIGADIHGKNHHVSGAFSRHVLSFELLTADGEIRTVSRGTPLFDATAGGMGLTGLILTATLQLLPVETSLMSVDTERAADLDDLMDRLTATDHRYRYSVAWIDLLARGAATGRAVLTRGDHAPLDTLRAGTRAYRDPLAFRPARLPSPPALFPEGLLTRRTVGLFNEFWYRKAPRARAGELQSISAFFHPLDGVPHWNRVYGRGGFVQYQFVVGHGQEEALRRIVERISQRRCPSFLAVLKRFGDADPGWLSFPVPGWTLALDIPARLPGLGAFLDELDEEVAAAGGRVYLAKDSRLRPELLAAMYPRVADFRALRAEADPRGVFTSDLSRRLGL</sequence>
<dbReference type="InterPro" id="IPR006094">
    <property type="entry name" value="Oxid_FAD_bind_N"/>
</dbReference>
<dbReference type="InterPro" id="IPR016166">
    <property type="entry name" value="FAD-bd_PCMH"/>
</dbReference>
<dbReference type="EMBL" id="JASJUS010000012">
    <property type="protein sequence ID" value="MDL2077667.1"/>
    <property type="molecule type" value="Genomic_DNA"/>
</dbReference>
<evidence type="ECO:0000313" key="3">
    <source>
        <dbReference type="EMBL" id="MDL2077667.1"/>
    </source>
</evidence>
<keyword evidence="4" id="KW-1185">Reference proteome</keyword>
<dbReference type="PROSITE" id="PS51387">
    <property type="entry name" value="FAD_PCMH"/>
    <property type="match status" value="1"/>
</dbReference>
<dbReference type="Gene3D" id="3.30.465.10">
    <property type="match status" value="1"/>
</dbReference>
<accession>A0ABT7IZY0</accession>
<dbReference type="InterPro" id="IPR007173">
    <property type="entry name" value="ALO_C"/>
</dbReference>
<dbReference type="InterPro" id="IPR036318">
    <property type="entry name" value="FAD-bd_PCMH-like_sf"/>
</dbReference>
<dbReference type="Gene3D" id="1.10.45.10">
    <property type="entry name" value="Vanillyl-alcohol Oxidase, Chain A, domain 4"/>
    <property type="match status" value="1"/>
</dbReference>
<comment type="caution">
    <text evidence="3">The sequence shown here is derived from an EMBL/GenBank/DDBJ whole genome shotgun (WGS) entry which is preliminary data.</text>
</comment>
<dbReference type="Proteomes" id="UP001241926">
    <property type="component" value="Unassembled WGS sequence"/>
</dbReference>
<dbReference type="Pfam" id="PF01565">
    <property type="entry name" value="FAD_binding_4"/>
    <property type="match status" value="1"/>
</dbReference>
<dbReference type="InterPro" id="IPR016169">
    <property type="entry name" value="FAD-bd_PCMH_sub2"/>
</dbReference>
<dbReference type="RefSeq" id="WP_285432910.1">
    <property type="nucleotide sequence ID" value="NZ_JASJUS010000012.1"/>
</dbReference>
<feature type="domain" description="FAD-binding PCMH-type" evidence="2">
    <location>
        <begin position="14"/>
        <end position="182"/>
    </location>
</feature>
<proteinExistence type="predicted"/>